<dbReference type="SUPFAM" id="SSF54001">
    <property type="entry name" value="Cysteine proteinases"/>
    <property type="match status" value="1"/>
</dbReference>
<dbReference type="Gene3D" id="3.90.70.10">
    <property type="entry name" value="Cysteine proteinases"/>
    <property type="match status" value="1"/>
</dbReference>
<comment type="similarity">
    <text evidence="2">Belongs to the peptidase C19 family.</text>
</comment>
<dbReference type="STRING" id="29655.A0A0K9PVQ6"/>
<evidence type="ECO:0000256" key="2">
    <source>
        <dbReference type="ARBA" id="ARBA00009085"/>
    </source>
</evidence>
<evidence type="ECO:0000259" key="8">
    <source>
        <dbReference type="PROSITE" id="PS50235"/>
    </source>
</evidence>
<dbReference type="GO" id="GO:0004843">
    <property type="term" value="F:cysteine-type deubiquitinase activity"/>
    <property type="evidence" value="ECO:0000318"/>
    <property type="project" value="GO_Central"/>
</dbReference>
<dbReference type="AlphaFoldDB" id="A0A0K9PVQ6"/>
<dbReference type="PANTHER" id="PTHR24006:SF758">
    <property type="entry name" value="UBIQUITIN CARBOXYL-TERMINAL HYDROLASE 36"/>
    <property type="match status" value="1"/>
</dbReference>
<keyword evidence="6 9" id="KW-0378">Hydrolase</keyword>
<evidence type="ECO:0000256" key="5">
    <source>
        <dbReference type="ARBA" id="ARBA00022786"/>
    </source>
</evidence>
<dbReference type="GO" id="GO:0016579">
    <property type="term" value="P:protein deubiquitination"/>
    <property type="evidence" value="ECO:0007669"/>
    <property type="project" value="InterPro"/>
</dbReference>
<sequence length="566" mass="63926">MAAVSEMGWMPSVIKRRKSRPPLGLRNLGNTCYINSVLQCLTYTPPFANLCLRNHHSSLCQKFDVEGKRECPFCILEKQISRSLILEAQSDAPSKIGSCIRLFSENFQWGRQEDAHEFLRYVIDTCHDICLKILKYGGSFTANGDTREGNANNGDGHTIVREIFGGSLISQIICLTCGNESKKIDDIMDISLDLFQSNSLKDALRSFFQPEVLDGDNKYNCGMCKKLSSARKQMSIFHAPNVLVVQLKRFEGIHGGKINRDIAFEEVLHLKGFMSKESQDFSPEYSLFGSIVHSGHSPESGHYYAYIKDPTGQWYCCNDTYVSLSTSREVLSEKVYILFYLRKDQRPKCPNFSGNACLQKQKANVREDSERVVPLELKKIKTSSGLQIKLQNVKKPVKRMLATSANGDLLNKSPVFQDIKELSTPMLNGTVKGTDIYPNSNSHSSAMNFSGQKRKSLDCSNTFPDRLNDDQCLIGGDLQSFKKQLVEQASLQLRTCGWVDEVVCFMRNRKKLWMKETESCGDFSGLRKALIENSKTIFISQLPETLKQNLVRRLKSFSEGKMSLDT</sequence>
<dbReference type="GO" id="GO:0006508">
    <property type="term" value="P:proteolysis"/>
    <property type="evidence" value="ECO:0007669"/>
    <property type="project" value="UniProtKB-KW"/>
</dbReference>
<dbReference type="InterPro" id="IPR001394">
    <property type="entry name" value="Peptidase_C19_UCH"/>
</dbReference>
<dbReference type="InterPro" id="IPR050164">
    <property type="entry name" value="Peptidase_C19"/>
</dbReference>
<accession>A0A0K9PVQ6</accession>
<reference evidence="10" key="1">
    <citation type="journal article" date="2016" name="Nature">
        <title>The genome of the seagrass Zostera marina reveals angiosperm adaptation to the sea.</title>
        <authorList>
            <person name="Olsen J.L."/>
            <person name="Rouze P."/>
            <person name="Verhelst B."/>
            <person name="Lin Y.-C."/>
            <person name="Bayer T."/>
            <person name="Collen J."/>
            <person name="Dattolo E."/>
            <person name="De Paoli E."/>
            <person name="Dittami S."/>
            <person name="Maumus F."/>
            <person name="Michel G."/>
            <person name="Kersting A."/>
            <person name="Lauritano C."/>
            <person name="Lohaus R."/>
            <person name="Toepel M."/>
            <person name="Tonon T."/>
            <person name="Vanneste K."/>
            <person name="Amirebrahimi M."/>
            <person name="Brakel J."/>
            <person name="Bostroem C."/>
            <person name="Chovatia M."/>
            <person name="Grimwood J."/>
            <person name="Jenkins J.W."/>
            <person name="Jueterbock A."/>
            <person name="Mraz A."/>
            <person name="Stam W.T."/>
            <person name="Tice H."/>
            <person name="Bornberg-Bauer E."/>
            <person name="Green P.J."/>
            <person name="Pearson G.A."/>
            <person name="Procaccini G."/>
            <person name="Duarte C.M."/>
            <person name="Schmutz J."/>
            <person name="Reusch T.B.H."/>
            <person name="Van de Peer Y."/>
        </authorList>
    </citation>
    <scope>NUCLEOTIDE SEQUENCE [LARGE SCALE GENOMIC DNA]</scope>
    <source>
        <strain evidence="10">cv. Finnish</strain>
    </source>
</reference>
<gene>
    <name evidence="9" type="ORF">ZOSMA_155G00270</name>
</gene>
<dbReference type="Pfam" id="PF00443">
    <property type="entry name" value="UCH"/>
    <property type="match status" value="1"/>
</dbReference>
<dbReference type="PROSITE" id="PS50235">
    <property type="entry name" value="USP_3"/>
    <property type="match status" value="1"/>
</dbReference>
<keyword evidence="4" id="KW-0645">Protease</keyword>
<dbReference type="EC" id="3.4.19.12" evidence="3"/>
<evidence type="ECO:0000313" key="9">
    <source>
        <dbReference type="EMBL" id="KMZ73029.1"/>
    </source>
</evidence>
<dbReference type="InterPro" id="IPR028889">
    <property type="entry name" value="USP"/>
</dbReference>
<dbReference type="EMBL" id="LFYR01000607">
    <property type="protein sequence ID" value="KMZ73029.1"/>
    <property type="molecule type" value="Genomic_DNA"/>
</dbReference>
<evidence type="ECO:0000256" key="6">
    <source>
        <dbReference type="ARBA" id="ARBA00022801"/>
    </source>
</evidence>
<comment type="caution">
    <text evidence="9">The sequence shown here is derived from an EMBL/GenBank/DDBJ whole genome shotgun (WGS) entry which is preliminary data.</text>
</comment>
<evidence type="ECO:0000313" key="10">
    <source>
        <dbReference type="Proteomes" id="UP000036987"/>
    </source>
</evidence>
<keyword evidence="10" id="KW-1185">Reference proteome</keyword>
<organism evidence="9 10">
    <name type="scientific">Zostera marina</name>
    <name type="common">Eelgrass</name>
    <dbReference type="NCBI Taxonomy" id="29655"/>
    <lineage>
        <taxon>Eukaryota</taxon>
        <taxon>Viridiplantae</taxon>
        <taxon>Streptophyta</taxon>
        <taxon>Embryophyta</taxon>
        <taxon>Tracheophyta</taxon>
        <taxon>Spermatophyta</taxon>
        <taxon>Magnoliopsida</taxon>
        <taxon>Liliopsida</taxon>
        <taxon>Zosteraceae</taxon>
        <taxon>Zostera</taxon>
    </lineage>
</organism>
<keyword evidence="7" id="KW-0788">Thiol protease</keyword>
<dbReference type="OMA" id="TREGNAN"/>
<dbReference type="FunFam" id="3.90.70.10:FF:000118">
    <property type="entry name" value="Ubiquitin carboxyl-terminal hydrolase 25"/>
    <property type="match status" value="1"/>
</dbReference>
<dbReference type="OrthoDB" id="420187at2759"/>
<dbReference type="GO" id="GO:0031647">
    <property type="term" value="P:regulation of protein stability"/>
    <property type="evidence" value="ECO:0000318"/>
    <property type="project" value="GO_Central"/>
</dbReference>
<dbReference type="GO" id="GO:0005829">
    <property type="term" value="C:cytosol"/>
    <property type="evidence" value="ECO:0000318"/>
    <property type="project" value="GO_Central"/>
</dbReference>
<dbReference type="PANTHER" id="PTHR24006">
    <property type="entry name" value="UBIQUITIN CARBOXYL-TERMINAL HYDROLASE"/>
    <property type="match status" value="1"/>
</dbReference>
<comment type="catalytic activity">
    <reaction evidence="1">
        <text>Thiol-dependent hydrolysis of ester, thioester, amide, peptide and isopeptide bonds formed by the C-terminal Gly of ubiquitin (a 76-residue protein attached to proteins as an intracellular targeting signal).</text>
        <dbReference type="EC" id="3.4.19.12"/>
    </reaction>
</comment>
<feature type="domain" description="USP" evidence="8">
    <location>
        <begin position="23"/>
        <end position="343"/>
    </location>
</feature>
<keyword evidence="5" id="KW-0833">Ubl conjugation pathway</keyword>
<name>A0A0K9PVQ6_ZOSMR</name>
<dbReference type="InterPro" id="IPR018200">
    <property type="entry name" value="USP_CS"/>
</dbReference>
<dbReference type="GO" id="GO:0005634">
    <property type="term" value="C:nucleus"/>
    <property type="evidence" value="ECO:0000318"/>
    <property type="project" value="GO_Central"/>
</dbReference>
<dbReference type="PROSITE" id="PS00972">
    <property type="entry name" value="USP_1"/>
    <property type="match status" value="1"/>
</dbReference>
<dbReference type="Proteomes" id="UP000036987">
    <property type="component" value="Unassembled WGS sequence"/>
</dbReference>
<dbReference type="InterPro" id="IPR038765">
    <property type="entry name" value="Papain-like_cys_pep_sf"/>
</dbReference>
<evidence type="ECO:0000256" key="7">
    <source>
        <dbReference type="ARBA" id="ARBA00022807"/>
    </source>
</evidence>
<proteinExistence type="inferred from homology"/>
<evidence type="ECO:0000256" key="1">
    <source>
        <dbReference type="ARBA" id="ARBA00000707"/>
    </source>
</evidence>
<evidence type="ECO:0000256" key="4">
    <source>
        <dbReference type="ARBA" id="ARBA00022670"/>
    </source>
</evidence>
<protein>
    <recommendedName>
        <fullName evidence="3">ubiquitinyl hydrolase 1</fullName>
        <ecNumber evidence="3">3.4.19.12</ecNumber>
    </recommendedName>
</protein>
<evidence type="ECO:0000256" key="3">
    <source>
        <dbReference type="ARBA" id="ARBA00012759"/>
    </source>
</evidence>